<dbReference type="InterPro" id="IPR010272">
    <property type="entry name" value="T6SS_TssF"/>
</dbReference>
<dbReference type="Pfam" id="PF05947">
    <property type="entry name" value="T6SS_TssF"/>
    <property type="match status" value="1"/>
</dbReference>
<evidence type="ECO:0000313" key="1">
    <source>
        <dbReference type="EMBL" id="SDW62759.1"/>
    </source>
</evidence>
<name>A0A1H2V472_9PROT</name>
<dbReference type="NCBIfam" id="TIGR03359">
    <property type="entry name" value="VI_chp_6"/>
    <property type="match status" value="1"/>
</dbReference>
<gene>
    <name evidence="1" type="ORF">SAMN05421882_101933</name>
</gene>
<dbReference type="PANTHER" id="PTHR35370:SF1">
    <property type="entry name" value="TYPE VI SECRETION SYSTEM COMPONENT TSSF1"/>
    <property type="match status" value="1"/>
</dbReference>
<dbReference type="Proteomes" id="UP000183454">
    <property type="component" value="Unassembled WGS sequence"/>
</dbReference>
<dbReference type="RefSeq" id="WP_074667027.1">
    <property type="nucleotide sequence ID" value="NZ_FNNH01000019.1"/>
</dbReference>
<dbReference type="EMBL" id="FNNH01000019">
    <property type="protein sequence ID" value="SDW62759.1"/>
    <property type="molecule type" value="Genomic_DNA"/>
</dbReference>
<dbReference type="PANTHER" id="PTHR35370">
    <property type="entry name" value="CYTOPLASMIC PROTEIN-RELATED-RELATED"/>
    <property type="match status" value="1"/>
</dbReference>
<dbReference type="AlphaFoldDB" id="A0A1H2V472"/>
<sequence length="624" mass="70498">MDPRLLRYYNQELQYLHEMGAEFAKQFPKIAARLGMEGIEVADPYIERLMEGASFMAARVQLKLDAEFPRFTQRLLEIVYPNFLAPTPAMLIAQLRPQLTETNLATGFTIPRGSAMRSRLGKDDLTPCEFRTSQDVMLWPIELVDAKYFSFAPDLPLTTLPIAQKIKAGVRLRFKTTAGLTFNQINLQQLPLFLSGSEEIAYKLHELCFGALAGILVMPSTQPFPWQAYLEPGNIYPIGYLDNEALLPATLRTFQGYRLIEEYFSFPQRFLFMGIEGLGPAVKKNTSNEMEIVLLFKRGESMLENVVNTSNFSLFCTPAINLFSKRADRIHLSENTYEYHVVADRTRPMDFEIYDVTQVTGYGVGSDSEQPFLPFYATPHTEHPAHRAYFTIQRQPRLLSASQKQNGFRSSYIGSEVFVSLVDPEEAPFSSDLRQLAVTVQCTNRDLPIQMPLGMGKSDFTLDSSAPLEIIRCIKGPSKPSSALGEGAIAWRLINHLSLNYLSLINTNERDGAATLRELLELYATRKEGGLTKQIEGVQSVRVKPIVRRLPVKGPICFGRGLEIELEVDEFSFQGGSAFLFGCVMERFFAHYVSINSFTETVLRSTKRGEMMRWVPKCGNRPIL</sequence>
<evidence type="ECO:0000313" key="2">
    <source>
        <dbReference type="Proteomes" id="UP000183454"/>
    </source>
</evidence>
<dbReference type="PIRSF" id="PIRSF028304">
    <property type="entry name" value="UCP028304"/>
    <property type="match status" value="1"/>
</dbReference>
<organism evidence="1 2">
    <name type="scientific">Nitrosomonas communis</name>
    <dbReference type="NCBI Taxonomy" id="44574"/>
    <lineage>
        <taxon>Bacteria</taxon>
        <taxon>Pseudomonadati</taxon>
        <taxon>Pseudomonadota</taxon>
        <taxon>Betaproteobacteria</taxon>
        <taxon>Nitrosomonadales</taxon>
        <taxon>Nitrosomonadaceae</taxon>
        <taxon>Nitrosomonas</taxon>
    </lineage>
</organism>
<proteinExistence type="predicted"/>
<reference evidence="1 2" key="1">
    <citation type="submission" date="2016-10" db="EMBL/GenBank/DDBJ databases">
        <authorList>
            <person name="de Groot N.N."/>
        </authorList>
    </citation>
    <scope>NUCLEOTIDE SEQUENCE [LARGE SCALE GENOMIC DNA]</scope>
    <source>
        <strain evidence="1 2">Nm110</strain>
    </source>
</reference>
<protein>
    <submittedName>
        <fullName evidence="1">Type VI secretion system protein ImpG</fullName>
    </submittedName>
</protein>
<accession>A0A1H2V472</accession>